<dbReference type="EMBL" id="KN838549">
    <property type="protein sequence ID" value="KIK07182.1"/>
    <property type="molecule type" value="Genomic_DNA"/>
</dbReference>
<proteinExistence type="predicted"/>
<dbReference type="AlphaFoldDB" id="A0A0C9YAA7"/>
<protein>
    <submittedName>
        <fullName evidence="1">Uncharacterized protein</fullName>
    </submittedName>
</protein>
<evidence type="ECO:0000313" key="2">
    <source>
        <dbReference type="Proteomes" id="UP000054477"/>
    </source>
</evidence>
<name>A0A0C9YAA7_9AGAR</name>
<reference evidence="1 2" key="1">
    <citation type="submission" date="2014-04" db="EMBL/GenBank/DDBJ databases">
        <authorList>
            <consortium name="DOE Joint Genome Institute"/>
            <person name="Kuo A."/>
            <person name="Kohler A."/>
            <person name="Nagy L.G."/>
            <person name="Floudas D."/>
            <person name="Copeland A."/>
            <person name="Barry K.W."/>
            <person name="Cichocki N."/>
            <person name="Veneault-Fourrey C."/>
            <person name="LaButti K."/>
            <person name="Lindquist E.A."/>
            <person name="Lipzen A."/>
            <person name="Lundell T."/>
            <person name="Morin E."/>
            <person name="Murat C."/>
            <person name="Sun H."/>
            <person name="Tunlid A."/>
            <person name="Henrissat B."/>
            <person name="Grigoriev I.V."/>
            <person name="Hibbett D.S."/>
            <person name="Martin F."/>
            <person name="Nordberg H.P."/>
            <person name="Cantor M.N."/>
            <person name="Hua S.X."/>
        </authorList>
    </citation>
    <scope>NUCLEOTIDE SEQUENCE [LARGE SCALE GENOMIC DNA]</scope>
    <source>
        <strain evidence="1 2">LaAM-08-1</strain>
    </source>
</reference>
<dbReference type="PANTHER" id="PTHR33129">
    <property type="entry name" value="PROTEIN KINASE DOMAIN-CONTAINING PROTEIN-RELATED"/>
    <property type="match status" value="1"/>
</dbReference>
<dbReference type="InterPro" id="IPR052980">
    <property type="entry name" value="Crinkler_effector"/>
</dbReference>
<accession>A0A0C9YAA7</accession>
<evidence type="ECO:0000313" key="1">
    <source>
        <dbReference type="EMBL" id="KIK07182.1"/>
    </source>
</evidence>
<dbReference type="OrthoDB" id="2340858at2759"/>
<dbReference type="HOGENOM" id="CLU_445463_0_0_1"/>
<dbReference type="Proteomes" id="UP000054477">
    <property type="component" value="Unassembled WGS sequence"/>
</dbReference>
<dbReference type="PANTHER" id="PTHR33129:SF1">
    <property type="entry name" value="ATP-BINDING PROTEIN"/>
    <property type="match status" value="1"/>
</dbReference>
<dbReference type="STRING" id="1095629.A0A0C9YAA7"/>
<reference evidence="2" key="2">
    <citation type="submission" date="2015-01" db="EMBL/GenBank/DDBJ databases">
        <title>Evolutionary Origins and Diversification of the Mycorrhizal Mutualists.</title>
        <authorList>
            <consortium name="DOE Joint Genome Institute"/>
            <consortium name="Mycorrhizal Genomics Consortium"/>
            <person name="Kohler A."/>
            <person name="Kuo A."/>
            <person name="Nagy L.G."/>
            <person name="Floudas D."/>
            <person name="Copeland A."/>
            <person name="Barry K.W."/>
            <person name="Cichocki N."/>
            <person name="Veneault-Fourrey C."/>
            <person name="LaButti K."/>
            <person name="Lindquist E.A."/>
            <person name="Lipzen A."/>
            <person name="Lundell T."/>
            <person name="Morin E."/>
            <person name="Murat C."/>
            <person name="Riley R."/>
            <person name="Ohm R."/>
            <person name="Sun H."/>
            <person name="Tunlid A."/>
            <person name="Henrissat B."/>
            <person name="Grigoriev I.V."/>
            <person name="Hibbett D.S."/>
            <person name="Martin F."/>
        </authorList>
    </citation>
    <scope>NUCLEOTIDE SEQUENCE [LARGE SCALE GENOMIC DNA]</scope>
    <source>
        <strain evidence="2">LaAM-08-1</strain>
    </source>
</reference>
<keyword evidence="2" id="KW-1185">Reference proteome</keyword>
<sequence length="679" mass="77029">MTQTTWERMRLRPFIGLKQKMLMSLRACQSLPLDMQTSTIPPSLPSWNVIGKYAGMVKLAVENADPANWEWNDRSVWKLATKHWQDFRAKWYGAPQCASLVDPKSTPLSLDPLPPDFSDALPSILVRKSYLTMFDHIWAQAMSLEGAVGTIITGQPGIGKSLFQYYLLVRLLQYKQVVLFSMDGARVFLFYHDRVYTATTASLAGVQRKQRFPEPKSLSSKIFLWSLFDIEGKNEPQRFMVERPCLPVQTASPDPSRYKTWDKEQTPLFTGLPLWTRDELAQGFPCQERYQSLLDALREGYPSPARNERDPLDLFPGARAVLKEREEDGVISSPEDALGYLLEAAIDRFGYSAHDVFSAIVDYTSSTQRHQEAFRIKFTDFHAAVSALAVNQSAEHSISHWILALWPVYPAPFERVRWEVKFKSKWVSKSVFQQLRAAEDDALRRQIRFLQHIPEAGSLTGQFIEPFAHDSIANSTGGFWPLINTAFNNADPPLFTVLRDSVSDDVQFPKIKREIVKFQSIADLSMKNNVYYIPADTDFPLFDSFTIDLNHSTKSAVLWVLQMTTSRLDGGSARGYLKIRNIIANLKGQLGGEPPTKKTTKVAAGQIISTPHVRVCYLLVIPQGDYESGTQWDFPKGWNKNCVRHDHRGNVYCLEVPVAVSDNNTNGPRITTSLMNFVR</sequence>
<organism evidence="1 2">
    <name type="scientific">Laccaria amethystina LaAM-08-1</name>
    <dbReference type="NCBI Taxonomy" id="1095629"/>
    <lineage>
        <taxon>Eukaryota</taxon>
        <taxon>Fungi</taxon>
        <taxon>Dikarya</taxon>
        <taxon>Basidiomycota</taxon>
        <taxon>Agaricomycotina</taxon>
        <taxon>Agaricomycetes</taxon>
        <taxon>Agaricomycetidae</taxon>
        <taxon>Agaricales</taxon>
        <taxon>Agaricineae</taxon>
        <taxon>Hydnangiaceae</taxon>
        <taxon>Laccaria</taxon>
    </lineage>
</organism>
<gene>
    <name evidence="1" type="ORF">K443DRAFT_673739</name>
</gene>